<evidence type="ECO:0000313" key="1">
    <source>
        <dbReference type="EMBL" id="TDP92334.1"/>
    </source>
</evidence>
<accession>A0A4R6RZH8</accession>
<name>A0A4R6RZH8_9MICO</name>
<proteinExistence type="predicted"/>
<reference evidence="1 2" key="1">
    <citation type="submission" date="2019-03" db="EMBL/GenBank/DDBJ databases">
        <title>Genomic analyses of the natural microbiome of Caenorhabditis elegans.</title>
        <authorList>
            <person name="Samuel B."/>
        </authorList>
    </citation>
    <scope>NUCLEOTIDE SEQUENCE [LARGE SCALE GENOMIC DNA]</scope>
    <source>
        <strain evidence="1 2">JUb18</strain>
    </source>
</reference>
<keyword evidence="2" id="KW-1185">Reference proteome</keyword>
<gene>
    <name evidence="1" type="ORF">EDF62_1540</name>
</gene>
<dbReference type="Proteomes" id="UP000295601">
    <property type="component" value="Unassembled WGS sequence"/>
</dbReference>
<protein>
    <submittedName>
        <fullName evidence="1">Uncharacterized protein</fullName>
    </submittedName>
</protein>
<organism evidence="1 2">
    <name type="scientific">Leucobacter luti</name>
    <dbReference type="NCBI Taxonomy" id="340320"/>
    <lineage>
        <taxon>Bacteria</taxon>
        <taxon>Bacillati</taxon>
        <taxon>Actinomycetota</taxon>
        <taxon>Actinomycetes</taxon>
        <taxon>Micrococcales</taxon>
        <taxon>Microbacteriaceae</taxon>
        <taxon>Leucobacter</taxon>
    </lineage>
</organism>
<comment type="caution">
    <text evidence="1">The sequence shown here is derived from an EMBL/GenBank/DDBJ whole genome shotgun (WGS) entry which is preliminary data.</text>
</comment>
<dbReference type="EMBL" id="SNYA01000004">
    <property type="protein sequence ID" value="TDP92334.1"/>
    <property type="molecule type" value="Genomic_DNA"/>
</dbReference>
<evidence type="ECO:0000313" key="2">
    <source>
        <dbReference type="Proteomes" id="UP000295601"/>
    </source>
</evidence>
<dbReference type="RefSeq" id="WP_166644281.1">
    <property type="nucleotide sequence ID" value="NZ_SNYA01000004.1"/>
</dbReference>
<sequence>MGSLTIPGLAEPTALSAADRLVIHNALLAQVDDVHAGGVYCWTAEQFTAAERLIETLTDGADRLAEIPSAHARAVVCSLIVPVHDVDHPALSQEEWEAAEAMLTHLAVEFGR</sequence>
<dbReference type="AlphaFoldDB" id="A0A4R6RZH8"/>